<evidence type="ECO:0000256" key="3">
    <source>
        <dbReference type="ARBA" id="ARBA00022692"/>
    </source>
</evidence>
<evidence type="ECO:0000256" key="6">
    <source>
        <dbReference type="SAM" id="MobiDB-lite"/>
    </source>
</evidence>
<evidence type="ECO:0000256" key="5">
    <source>
        <dbReference type="ARBA" id="ARBA00023136"/>
    </source>
</evidence>
<feature type="transmembrane region" description="Helical" evidence="7">
    <location>
        <begin position="141"/>
        <end position="159"/>
    </location>
</feature>
<evidence type="ECO:0000313" key="9">
    <source>
        <dbReference type="Proteomes" id="UP000054387"/>
    </source>
</evidence>
<dbReference type="PANTHER" id="PTHR21716">
    <property type="entry name" value="TRANSMEMBRANE PROTEIN"/>
    <property type="match status" value="1"/>
</dbReference>
<keyword evidence="5 7" id="KW-0472">Membrane</keyword>
<dbReference type="Pfam" id="PF01594">
    <property type="entry name" value="AI-2E_transport"/>
    <property type="match status" value="1"/>
</dbReference>
<feature type="compositionally biased region" description="Polar residues" evidence="6">
    <location>
        <begin position="373"/>
        <end position="384"/>
    </location>
</feature>
<dbReference type="InterPro" id="IPR002549">
    <property type="entry name" value="AI-2E-like"/>
</dbReference>
<gene>
    <name evidence="8" type="ORF">AUR64_03315</name>
</gene>
<dbReference type="STRING" id="1514971.AUR64_03315"/>
<dbReference type="EMBL" id="LOPU01000003">
    <property type="protein sequence ID" value="KTG11543.1"/>
    <property type="molecule type" value="Genomic_DNA"/>
</dbReference>
<sequence length="393" mass="42979">MIAGLFLLTLTYVMWRYVETFVLGVFLYYITRPVFRRVHRRIESRTLAVVVTLLSAALPVLILVMWTLAVVSQSLSDVLGSGFGGPFVEVVEPSAELASLWTDVVQAIENILRNPSQFADLQLGAAITEGLTAVFGALAEAVNLGVFLFAALIIVFYLLRDDYRIANWTRNMFSPPESVLEHYFRTVDEDMESIYFGNILNALFTSFLAIVTYLSLNLVAPQGVGIPAPGLVGLLVGVASLIPLVGIKLITAPIALYLFARSVLVSQETVWFPVLFLVVSSVVVDYIPDQLLRPYVSGRSLHVGAVMLAYTFGPLLFGWYGIFLGPLLLTVIFEFARIIVPWLIDSDSTDGLAVHSPAEETLLEQPLGGESDISPTDTDVNPSGPSDDEDLGN</sequence>
<dbReference type="GO" id="GO:0016020">
    <property type="term" value="C:membrane"/>
    <property type="evidence" value="ECO:0007669"/>
    <property type="project" value="UniProtKB-SubCell"/>
</dbReference>
<protein>
    <recommendedName>
        <fullName evidence="10">Permease</fullName>
    </recommendedName>
</protein>
<keyword evidence="3 7" id="KW-0812">Transmembrane</keyword>
<evidence type="ECO:0000256" key="4">
    <source>
        <dbReference type="ARBA" id="ARBA00022989"/>
    </source>
</evidence>
<evidence type="ECO:0000256" key="2">
    <source>
        <dbReference type="ARBA" id="ARBA00009773"/>
    </source>
</evidence>
<reference evidence="8 9" key="1">
    <citation type="submission" date="2015-12" db="EMBL/GenBank/DDBJ databases">
        <title>Haloprofundus marisrubri gen. nov., sp. nov., an extremely halophilic archaeon isolated from the Discovery deep brine-seawater interface in the Red Sea.</title>
        <authorList>
            <person name="Zhang G."/>
            <person name="Stingl U."/>
            <person name="Rashid M."/>
        </authorList>
    </citation>
    <scope>NUCLEOTIDE SEQUENCE [LARGE SCALE GENOMIC DNA]</scope>
    <source>
        <strain evidence="8 9">SB9</strain>
    </source>
</reference>
<comment type="caution">
    <text evidence="8">The sequence shown here is derived from an EMBL/GenBank/DDBJ whole genome shotgun (WGS) entry which is preliminary data.</text>
</comment>
<dbReference type="Proteomes" id="UP000054387">
    <property type="component" value="Unassembled WGS sequence"/>
</dbReference>
<evidence type="ECO:0000256" key="7">
    <source>
        <dbReference type="SAM" id="Phobius"/>
    </source>
</evidence>
<feature type="transmembrane region" description="Helical" evidence="7">
    <location>
        <begin position="194"/>
        <end position="214"/>
    </location>
</feature>
<accession>A0A0W1RDM9</accession>
<comment type="subcellular location">
    <subcellularLocation>
        <location evidence="1">Membrane</location>
        <topology evidence="1">Multi-pass membrane protein</topology>
    </subcellularLocation>
</comment>
<name>A0A0W1RDM9_9EURY</name>
<dbReference type="AlphaFoldDB" id="A0A0W1RDM9"/>
<feature type="transmembrane region" description="Helical" evidence="7">
    <location>
        <begin position="270"/>
        <end position="287"/>
    </location>
</feature>
<evidence type="ECO:0000256" key="1">
    <source>
        <dbReference type="ARBA" id="ARBA00004141"/>
    </source>
</evidence>
<keyword evidence="4 7" id="KW-1133">Transmembrane helix</keyword>
<feature type="transmembrane region" description="Helical" evidence="7">
    <location>
        <begin position="307"/>
        <end position="333"/>
    </location>
</feature>
<evidence type="ECO:0008006" key="10">
    <source>
        <dbReference type="Google" id="ProtNLM"/>
    </source>
</evidence>
<dbReference type="PANTHER" id="PTHR21716:SF4">
    <property type="entry name" value="TRANSMEMBRANE PROTEIN 245"/>
    <property type="match status" value="1"/>
</dbReference>
<feature type="transmembrane region" description="Helical" evidence="7">
    <location>
        <begin position="14"/>
        <end position="35"/>
    </location>
</feature>
<keyword evidence="9" id="KW-1185">Reference proteome</keyword>
<feature type="region of interest" description="Disordered" evidence="6">
    <location>
        <begin position="363"/>
        <end position="393"/>
    </location>
</feature>
<feature type="transmembrane region" description="Helical" evidence="7">
    <location>
        <begin position="234"/>
        <end position="258"/>
    </location>
</feature>
<organism evidence="8 9">
    <name type="scientific">Haloprofundus marisrubri</name>
    <dbReference type="NCBI Taxonomy" id="1514971"/>
    <lineage>
        <taxon>Archaea</taxon>
        <taxon>Methanobacteriati</taxon>
        <taxon>Methanobacteriota</taxon>
        <taxon>Stenosarchaea group</taxon>
        <taxon>Halobacteria</taxon>
        <taxon>Halobacteriales</taxon>
        <taxon>Haloferacaceae</taxon>
        <taxon>Haloprofundus</taxon>
    </lineage>
</organism>
<proteinExistence type="inferred from homology"/>
<comment type="similarity">
    <text evidence="2">Belongs to the autoinducer-2 exporter (AI-2E) (TC 2.A.86) family.</text>
</comment>
<feature type="transmembrane region" description="Helical" evidence="7">
    <location>
        <begin position="47"/>
        <end position="69"/>
    </location>
</feature>
<evidence type="ECO:0000313" key="8">
    <source>
        <dbReference type="EMBL" id="KTG11543.1"/>
    </source>
</evidence>